<name>A0A975GHD3_9BACT</name>
<evidence type="ECO:0000313" key="2">
    <source>
        <dbReference type="Proteomes" id="UP000663720"/>
    </source>
</evidence>
<accession>A0A975GHD3</accession>
<proteinExistence type="predicted"/>
<dbReference type="EMBL" id="CP061799">
    <property type="protein sequence ID" value="QTA81222.1"/>
    <property type="molecule type" value="Genomic_DNA"/>
</dbReference>
<dbReference type="InterPro" id="IPR014942">
    <property type="entry name" value="AbiEii"/>
</dbReference>
<dbReference type="Gene3D" id="3.10.450.620">
    <property type="entry name" value="JHP933, nucleotidyltransferase-like core domain"/>
    <property type="match status" value="1"/>
</dbReference>
<dbReference type="Pfam" id="PF08843">
    <property type="entry name" value="AbiEii"/>
    <property type="match status" value="1"/>
</dbReference>
<dbReference type="Proteomes" id="UP000663720">
    <property type="component" value="Chromosome"/>
</dbReference>
<sequence length="294" mass="34302">MFDEKINQMLKRYEFNSIHDHENALKEIIQEVVLLGLWRSKFYEKAVFYGGSALRILYKLERFSEDLDFSLIAPEKEFDIKKYLNAVKSELELWGFEVSAEEKNKKNKNTIESAFIKANTLIHLIKIDTNLKTHRNAVMKIKLEVDIEPAAGFTSEVKYHLHPIPFTIKTMALSSLFAGKMHALLCRTRQTNIKGRDWYDLVWFIKNKIPCDLNYLKNKMAQTGHIDTSELLTKEKLASFLYEKIKEINFDLAKNDVEPFFKSSGQREELGLWSKAFFSDYLVQEILVHTVSST</sequence>
<keyword evidence="2" id="KW-1185">Reference proteome</keyword>
<dbReference type="AlphaFoldDB" id="A0A975GHD3"/>
<reference evidence="1" key="1">
    <citation type="journal article" date="2021" name="Microb. Physiol.">
        <title>Proteogenomic Insights into the Physiology of Marine, Sulfate-Reducing, Filamentous Desulfonema limicola and Desulfonema magnum.</title>
        <authorList>
            <person name="Schnaars V."/>
            <person name="Wohlbrand L."/>
            <person name="Scheve S."/>
            <person name="Hinrichs C."/>
            <person name="Reinhardt R."/>
            <person name="Rabus R."/>
        </authorList>
    </citation>
    <scope>NUCLEOTIDE SEQUENCE</scope>
    <source>
        <strain evidence="1">5ac10</strain>
    </source>
</reference>
<protein>
    <submittedName>
        <fullName evidence="1">Toxin-antitoxin system, toxin component, type IV</fullName>
    </submittedName>
</protein>
<dbReference type="RefSeq" id="WP_207687290.1">
    <property type="nucleotide sequence ID" value="NZ_CP061799.1"/>
</dbReference>
<evidence type="ECO:0000313" key="1">
    <source>
        <dbReference type="EMBL" id="QTA81222.1"/>
    </source>
</evidence>
<gene>
    <name evidence="1" type="ORF">dnl_35530</name>
</gene>
<dbReference type="KEGG" id="dli:dnl_35530"/>
<organism evidence="1 2">
    <name type="scientific">Desulfonema limicola</name>
    <dbReference type="NCBI Taxonomy" id="45656"/>
    <lineage>
        <taxon>Bacteria</taxon>
        <taxon>Pseudomonadati</taxon>
        <taxon>Thermodesulfobacteriota</taxon>
        <taxon>Desulfobacteria</taxon>
        <taxon>Desulfobacterales</taxon>
        <taxon>Desulfococcaceae</taxon>
        <taxon>Desulfonema</taxon>
    </lineage>
</organism>